<dbReference type="InterPro" id="IPR000232">
    <property type="entry name" value="HSF_DNA-bd"/>
</dbReference>
<dbReference type="PANTHER" id="PTHR10015:SF206">
    <property type="entry name" value="HSF-TYPE DNA-BINDING DOMAIN-CONTAINING PROTEIN"/>
    <property type="match status" value="1"/>
</dbReference>
<dbReference type="GO" id="GO:0043565">
    <property type="term" value="F:sequence-specific DNA binding"/>
    <property type="evidence" value="ECO:0007669"/>
    <property type="project" value="InterPro"/>
</dbReference>
<reference evidence="4" key="1">
    <citation type="journal article" date="2021" name="Sci. Rep.">
        <title>Diploid genomic architecture of Nitzschia inconspicua, an elite biomass production diatom.</title>
        <authorList>
            <person name="Oliver A."/>
            <person name="Podell S."/>
            <person name="Pinowska A."/>
            <person name="Traller J.C."/>
            <person name="Smith S.R."/>
            <person name="McClure R."/>
            <person name="Beliaev A."/>
            <person name="Bohutskyi P."/>
            <person name="Hill E.A."/>
            <person name="Rabines A."/>
            <person name="Zheng H."/>
            <person name="Allen L.Z."/>
            <person name="Kuo A."/>
            <person name="Grigoriev I.V."/>
            <person name="Allen A.E."/>
            <person name="Hazlebeck D."/>
            <person name="Allen E.E."/>
        </authorList>
    </citation>
    <scope>NUCLEOTIDE SEQUENCE</scope>
    <source>
        <strain evidence="4">Hildebrandi</strain>
    </source>
</reference>
<evidence type="ECO:0000313" key="5">
    <source>
        <dbReference type="Proteomes" id="UP000693970"/>
    </source>
</evidence>
<evidence type="ECO:0000313" key="4">
    <source>
        <dbReference type="EMBL" id="KAG7363126.1"/>
    </source>
</evidence>
<comment type="similarity">
    <text evidence="2">Belongs to the HSF family.</text>
</comment>
<keyword evidence="5" id="KW-1185">Reference proteome</keyword>
<evidence type="ECO:0000259" key="3">
    <source>
        <dbReference type="SMART" id="SM00415"/>
    </source>
</evidence>
<comment type="caution">
    <text evidence="4">The sequence shown here is derived from an EMBL/GenBank/DDBJ whole genome shotgun (WGS) entry which is preliminary data.</text>
</comment>
<sequence>MESVRSSKGTLCVAPRNNEASEAYLMVKAPGSNCSMSEAKQMQELESALEEEQEELEIPQRFTKSGRKRAVSFPLKLMKVLSNKEFSHIVTWMPSGKSFTVLKPKAFAAEILPDHFKSAKYASFTRKLHRWGFNKHYKGDETGAFYHKDFQKDRLDLAEKMTCHKAPDSSRSDVFFEAETHSPSTEAALGQEQNSRGVFFNSMAMPPSISSTTSATALLSPSLRSNPFPQPHLSIPVPKQQRLPQLFQPQNPMPSLSNLSEISSSQKSFAVAKLNAAIELEVSRRLQERIKAAAVEMSRISRGPTALTNLLPLASHAPVQRALPMGNTESAVTASLRAKLAQMQQHKEQMQYLAMTGRIPIASQGLGELPQTNIQGAKTA</sequence>
<name>A0A9K3LLS4_9STRA</name>
<dbReference type="OrthoDB" id="60033at2759"/>
<protein>
    <submittedName>
        <fullName evidence="4">HSF-type DNA-binding protein</fullName>
    </submittedName>
</protein>
<dbReference type="PANTHER" id="PTHR10015">
    <property type="entry name" value="HEAT SHOCK TRANSCRIPTION FACTOR"/>
    <property type="match status" value="1"/>
</dbReference>
<proteinExistence type="inferred from homology"/>
<keyword evidence="1 4" id="KW-0238">DNA-binding</keyword>
<gene>
    <name evidence="4" type="ORF">IV203_026486</name>
</gene>
<evidence type="ECO:0000256" key="1">
    <source>
        <dbReference type="ARBA" id="ARBA00023125"/>
    </source>
</evidence>
<feature type="domain" description="HSF-type DNA-binding" evidence="3">
    <location>
        <begin position="69"/>
        <end position="164"/>
    </location>
</feature>
<dbReference type="EMBL" id="JAGRRH010000010">
    <property type="protein sequence ID" value="KAG7363126.1"/>
    <property type="molecule type" value="Genomic_DNA"/>
</dbReference>
<reference evidence="4" key="2">
    <citation type="submission" date="2021-04" db="EMBL/GenBank/DDBJ databases">
        <authorList>
            <person name="Podell S."/>
        </authorList>
    </citation>
    <scope>NUCLEOTIDE SEQUENCE</scope>
    <source>
        <strain evidence="4">Hildebrandi</strain>
    </source>
</reference>
<dbReference type="AlphaFoldDB" id="A0A9K3LLS4"/>
<dbReference type="GO" id="GO:0003700">
    <property type="term" value="F:DNA-binding transcription factor activity"/>
    <property type="evidence" value="ECO:0007669"/>
    <property type="project" value="InterPro"/>
</dbReference>
<dbReference type="FunFam" id="1.10.10.10:FF:000479">
    <property type="entry name" value="Predicted protein"/>
    <property type="match status" value="1"/>
</dbReference>
<accession>A0A9K3LLS4</accession>
<dbReference type="Pfam" id="PF00447">
    <property type="entry name" value="HSF_DNA-bind"/>
    <property type="match status" value="1"/>
</dbReference>
<evidence type="ECO:0000256" key="2">
    <source>
        <dbReference type="RuleBase" id="RU004020"/>
    </source>
</evidence>
<organism evidence="4 5">
    <name type="scientific">Nitzschia inconspicua</name>
    <dbReference type="NCBI Taxonomy" id="303405"/>
    <lineage>
        <taxon>Eukaryota</taxon>
        <taxon>Sar</taxon>
        <taxon>Stramenopiles</taxon>
        <taxon>Ochrophyta</taxon>
        <taxon>Bacillariophyta</taxon>
        <taxon>Bacillariophyceae</taxon>
        <taxon>Bacillariophycidae</taxon>
        <taxon>Bacillariales</taxon>
        <taxon>Bacillariaceae</taxon>
        <taxon>Nitzschia</taxon>
    </lineage>
</organism>
<dbReference type="SMART" id="SM00415">
    <property type="entry name" value="HSF"/>
    <property type="match status" value="1"/>
</dbReference>
<dbReference type="Proteomes" id="UP000693970">
    <property type="component" value="Unassembled WGS sequence"/>
</dbReference>